<reference evidence="5" key="1">
    <citation type="submission" date="2020-10" db="EMBL/GenBank/DDBJ databases">
        <authorList>
            <person name="Gilroy R."/>
        </authorList>
    </citation>
    <scope>NUCLEOTIDE SEQUENCE</scope>
    <source>
        <strain evidence="5">CHK136-897</strain>
    </source>
</reference>
<dbReference type="EMBL" id="DVNO01000030">
    <property type="protein sequence ID" value="HIU65658.1"/>
    <property type="molecule type" value="Genomic_DNA"/>
</dbReference>
<evidence type="ECO:0000256" key="3">
    <source>
        <dbReference type="HAMAP-Rule" id="MF_00385"/>
    </source>
</evidence>
<dbReference type="GO" id="GO:0003735">
    <property type="term" value="F:structural constituent of ribosome"/>
    <property type="evidence" value="ECO:0007669"/>
    <property type="project" value="InterPro"/>
</dbReference>
<dbReference type="SUPFAM" id="SSF54565">
    <property type="entry name" value="Ribosomal protein S16"/>
    <property type="match status" value="1"/>
</dbReference>
<evidence type="ECO:0000256" key="1">
    <source>
        <dbReference type="ARBA" id="ARBA00022980"/>
    </source>
</evidence>
<keyword evidence="4" id="KW-0175">Coiled coil</keyword>
<dbReference type="Pfam" id="PF00886">
    <property type="entry name" value="Ribosomal_S16"/>
    <property type="match status" value="1"/>
</dbReference>
<gene>
    <name evidence="3 5" type="primary">rpsP</name>
    <name evidence="5" type="ORF">IAC63_03400</name>
</gene>
<dbReference type="GO" id="GO:0006412">
    <property type="term" value="P:translation"/>
    <property type="evidence" value="ECO:0007669"/>
    <property type="project" value="UniProtKB-UniRule"/>
</dbReference>
<dbReference type="InterPro" id="IPR023803">
    <property type="entry name" value="Ribosomal_bS16_dom_sf"/>
</dbReference>
<feature type="coiled-coil region" evidence="4">
    <location>
        <begin position="99"/>
        <end position="126"/>
    </location>
</feature>
<dbReference type="PANTHER" id="PTHR12919">
    <property type="entry name" value="30S RIBOSOMAL PROTEIN S16"/>
    <property type="match status" value="1"/>
</dbReference>
<keyword evidence="1 3" id="KW-0689">Ribosomal protein</keyword>
<reference evidence="5" key="2">
    <citation type="journal article" date="2021" name="PeerJ">
        <title>Extensive microbial diversity within the chicken gut microbiome revealed by metagenomics and culture.</title>
        <authorList>
            <person name="Gilroy R."/>
            <person name="Ravi A."/>
            <person name="Getino M."/>
            <person name="Pursley I."/>
            <person name="Horton D.L."/>
            <person name="Alikhan N.F."/>
            <person name="Baker D."/>
            <person name="Gharbi K."/>
            <person name="Hall N."/>
            <person name="Watson M."/>
            <person name="Adriaenssens E.M."/>
            <person name="Foster-Nyarko E."/>
            <person name="Jarju S."/>
            <person name="Secka A."/>
            <person name="Antonio M."/>
            <person name="Oren A."/>
            <person name="Chaudhuri R.R."/>
            <person name="La Ragione R."/>
            <person name="Hildebrand F."/>
            <person name="Pallen M.J."/>
        </authorList>
    </citation>
    <scope>NUCLEOTIDE SEQUENCE</scope>
    <source>
        <strain evidence="5">CHK136-897</strain>
    </source>
</reference>
<evidence type="ECO:0000313" key="5">
    <source>
        <dbReference type="EMBL" id="HIU65658.1"/>
    </source>
</evidence>
<evidence type="ECO:0000256" key="4">
    <source>
        <dbReference type="SAM" id="Coils"/>
    </source>
</evidence>
<dbReference type="GO" id="GO:0015935">
    <property type="term" value="C:small ribosomal subunit"/>
    <property type="evidence" value="ECO:0007669"/>
    <property type="project" value="TreeGrafter"/>
</dbReference>
<dbReference type="HAMAP" id="MF_00385">
    <property type="entry name" value="Ribosomal_bS16"/>
    <property type="match status" value="1"/>
</dbReference>
<comment type="caution">
    <text evidence="5">The sequence shown here is derived from an EMBL/GenBank/DDBJ whole genome shotgun (WGS) entry which is preliminary data.</text>
</comment>
<evidence type="ECO:0000313" key="6">
    <source>
        <dbReference type="Proteomes" id="UP000824142"/>
    </source>
</evidence>
<protein>
    <recommendedName>
        <fullName evidence="3">Small ribosomal subunit protein bS16</fullName>
    </recommendedName>
</protein>
<proteinExistence type="inferred from homology"/>
<dbReference type="NCBIfam" id="TIGR00002">
    <property type="entry name" value="S16"/>
    <property type="match status" value="1"/>
</dbReference>
<sequence length="143" mass="15729">MATVIRLARFGAKKRPYYHVVVTDSRNARNSGNVLEVVGKYDPMLPRDNANRVVLKVDEVKAWLAKGAKPSDRVYRFLANAGLVEARKVPNQTKKNQQSEKTLQKIKDKQDKLAKIAEEKAAAEAAAKAEAEAPAASEEAVAE</sequence>
<dbReference type="GO" id="GO:0005737">
    <property type="term" value="C:cytoplasm"/>
    <property type="evidence" value="ECO:0007669"/>
    <property type="project" value="UniProtKB-ARBA"/>
</dbReference>
<dbReference type="PROSITE" id="PS00732">
    <property type="entry name" value="RIBOSOMAL_S16"/>
    <property type="match status" value="1"/>
</dbReference>
<dbReference type="PANTHER" id="PTHR12919:SF20">
    <property type="entry name" value="SMALL RIBOSOMAL SUBUNIT PROTEIN BS16M"/>
    <property type="match status" value="1"/>
</dbReference>
<dbReference type="InterPro" id="IPR020592">
    <property type="entry name" value="Ribosomal_bS16_CS"/>
</dbReference>
<dbReference type="InterPro" id="IPR000307">
    <property type="entry name" value="Ribosomal_bS16"/>
</dbReference>
<organism evidence="5 6">
    <name type="scientific">Candidatus Enterousia avicola</name>
    <dbReference type="NCBI Taxonomy" id="2840787"/>
    <lineage>
        <taxon>Bacteria</taxon>
        <taxon>Pseudomonadati</taxon>
        <taxon>Pseudomonadota</taxon>
        <taxon>Alphaproteobacteria</taxon>
        <taxon>Candidatus Enterousia</taxon>
    </lineage>
</organism>
<keyword evidence="2 3" id="KW-0687">Ribonucleoprotein</keyword>
<evidence type="ECO:0000256" key="2">
    <source>
        <dbReference type="ARBA" id="ARBA00023274"/>
    </source>
</evidence>
<dbReference type="Gene3D" id="3.30.1320.10">
    <property type="match status" value="1"/>
</dbReference>
<accession>A0A9D1MSQ8</accession>
<dbReference type="Proteomes" id="UP000824142">
    <property type="component" value="Unassembled WGS sequence"/>
</dbReference>
<name>A0A9D1MSQ8_9PROT</name>
<dbReference type="AlphaFoldDB" id="A0A9D1MSQ8"/>
<comment type="similarity">
    <text evidence="3">Belongs to the bacterial ribosomal protein bS16 family.</text>
</comment>